<evidence type="ECO:0000256" key="1">
    <source>
        <dbReference type="SAM" id="Phobius"/>
    </source>
</evidence>
<dbReference type="Proteomes" id="UP000219565">
    <property type="component" value="Unassembled WGS sequence"/>
</dbReference>
<dbReference type="EMBL" id="OBEG01000004">
    <property type="protein sequence ID" value="SNY87737.1"/>
    <property type="molecule type" value="Genomic_DNA"/>
</dbReference>
<keyword evidence="1" id="KW-1133">Transmembrane helix</keyword>
<dbReference type="STRING" id="1379680.GCA_001612615_06597"/>
<dbReference type="RefSeq" id="WP_067792828.1">
    <property type="nucleotide sequence ID" value="NZ_JAMTCV010000003.1"/>
</dbReference>
<sequence length="149" mass="15494">MTEQKSPDEGEPIEVDQTDKRSLAPFLAAAALAVVVLVAIGLGGVLSPAEKNVTEAEKIAGAVGNFVEGANNTDMVPPPGTGCPDFDPAKSPLAGQEGTGKAIELIAVTDQTLNGDRAKATVTTKVDGKEYTATWNLTRTDDKWLVCNV</sequence>
<gene>
    <name evidence="2" type="ORF">SAMN04244553_4687</name>
</gene>
<proteinExistence type="predicted"/>
<reference evidence="2 3" key="1">
    <citation type="submission" date="2017-09" db="EMBL/GenBank/DDBJ databases">
        <authorList>
            <person name="Ehlers B."/>
            <person name="Leendertz F.H."/>
        </authorList>
    </citation>
    <scope>NUCLEOTIDE SEQUENCE [LARGE SCALE GENOMIC DNA]</scope>
    <source>
        <strain evidence="2 3">DSM 45537</strain>
    </source>
</reference>
<dbReference type="OrthoDB" id="4464858at2"/>
<name>A0A285LUE6_9NOCA</name>
<feature type="transmembrane region" description="Helical" evidence="1">
    <location>
        <begin position="26"/>
        <end position="46"/>
    </location>
</feature>
<evidence type="ECO:0000313" key="2">
    <source>
        <dbReference type="EMBL" id="SNY87737.1"/>
    </source>
</evidence>
<protein>
    <submittedName>
        <fullName evidence="2">Uncharacterized protein</fullName>
    </submittedName>
</protein>
<organism evidence="2 3">
    <name type="scientific">Nocardia amikacinitolerans</name>
    <dbReference type="NCBI Taxonomy" id="756689"/>
    <lineage>
        <taxon>Bacteria</taxon>
        <taxon>Bacillati</taxon>
        <taxon>Actinomycetota</taxon>
        <taxon>Actinomycetes</taxon>
        <taxon>Mycobacteriales</taxon>
        <taxon>Nocardiaceae</taxon>
        <taxon>Nocardia</taxon>
    </lineage>
</organism>
<dbReference type="AlphaFoldDB" id="A0A285LUE6"/>
<evidence type="ECO:0000313" key="3">
    <source>
        <dbReference type="Proteomes" id="UP000219565"/>
    </source>
</evidence>
<keyword evidence="1" id="KW-0812">Transmembrane</keyword>
<keyword evidence="1" id="KW-0472">Membrane</keyword>
<keyword evidence="3" id="KW-1185">Reference proteome</keyword>
<accession>A0A285LUE6</accession>